<gene>
    <name evidence="2" type="ORF">GGX14DRAFT_643291</name>
</gene>
<evidence type="ECO:0000313" key="3">
    <source>
        <dbReference type="Proteomes" id="UP001219525"/>
    </source>
</evidence>
<sequence>MFNEGRKKKANPGKKERQRLRRARERQQENLAAAPSMSPPFPALHRPWSPPPQSPTFPPLPTLRRPTSPPLATLHRPWSPPPPSPTFPPLPTLRRPTSPPLATLRHPSSQLPPLPALLPAPPPLTLAGPQVTVNVAVDWPAQAAGVTRTTLTSVYRIPAMAAAGAEIHSSFAKTDRLLQGATPLPQLVDMDWKRTEIPWAEEARAPVTVITPAPIIEAPSRPPAQVVAPNASSSGARQQKKKNKGKTAQKQKQKQKPNNGASRRGHSYSGRRWDPYGASGPEDDDDPYEFGFSRGDVEELWCQGVKPWDDDALDVLAVLRGDDGW</sequence>
<dbReference type="Proteomes" id="UP001219525">
    <property type="component" value="Unassembled WGS sequence"/>
</dbReference>
<feature type="compositionally biased region" description="Pro residues" evidence="1">
    <location>
        <begin position="37"/>
        <end position="61"/>
    </location>
</feature>
<proteinExistence type="predicted"/>
<feature type="region of interest" description="Disordered" evidence="1">
    <location>
        <begin position="1"/>
        <end position="108"/>
    </location>
</feature>
<feature type="region of interest" description="Disordered" evidence="1">
    <location>
        <begin position="219"/>
        <end position="292"/>
    </location>
</feature>
<evidence type="ECO:0000256" key="1">
    <source>
        <dbReference type="SAM" id="MobiDB-lite"/>
    </source>
</evidence>
<reference evidence="2" key="1">
    <citation type="submission" date="2023-03" db="EMBL/GenBank/DDBJ databases">
        <title>Massive genome expansion in bonnet fungi (Mycena s.s.) driven by repeated elements and novel gene families across ecological guilds.</title>
        <authorList>
            <consortium name="Lawrence Berkeley National Laboratory"/>
            <person name="Harder C.B."/>
            <person name="Miyauchi S."/>
            <person name="Viragh M."/>
            <person name="Kuo A."/>
            <person name="Thoen E."/>
            <person name="Andreopoulos B."/>
            <person name="Lu D."/>
            <person name="Skrede I."/>
            <person name="Drula E."/>
            <person name="Henrissat B."/>
            <person name="Morin E."/>
            <person name="Kohler A."/>
            <person name="Barry K."/>
            <person name="LaButti K."/>
            <person name="Morin E."/>
            <person name="Salamov A."/>
            <person name="Lipzen A."/>
            <person name="Mereny Z."/>
            <person name="Hegedus B."/>
            <person name="Baldrian P."/>
            <person name="Stursova M."/>
            <person name="Weitz H."/>
            <person name="Taylor A."/>
            <person name="Grigoriev I.V."/>
            <person name="Nagy L.G."/>
            <person name="Martin F."/>
            <person name="Kauserud H."/>
        </authorList>
    </citation>
    <scope>NUCLEOTIDE SEQUENCE</scope>
    <source>
        <strain evidence="2">9144</strain>
    </source>
</reference>
<feature type="compositionally biased region" description="Low complexity" evidence="1">
    <location>
        <begin position="62"/>
        <end position="77"/>
    </location>
</feature>
<name>A0AAD6V929_9AGAR</name>
<feature type="compositionally biased region" description="Basic residues" evidence="1">
    <location>
        <begin position="238"/>
        <end position="255"/>
    </location>
</feature>
<organism evidence="2 3">
    <name type="scientific">Mycena pura</name>
    <dbReference type="NCBI Taxonomy" id="153505"/>
    <lineage>
        <taxon>Eukaryota</taxon>
        <taxon>Fungi</taxon>
        <taxon>Dikarya</taxon>
        <taxon>Basidiomycota</taxon>
        <taxon>Agaricomycotina</taxon>
        <taxon>Agaricomycetes</taxon>
        <taxon>Agaricomycetidae</taxon>
        <taxon>Agaricales</taxon>
        <taxon>Marasmiineae</taxon>
        <taxon>Mycenaceae</taxon>
        <taxon>Mycena</taxon>
    </lineage>
</organism>
<comment type="caution">
    <text evidence="2">The sequence shown here is derived from an EMBL/GenBank/DDBJ whole genome shotgun (WGS) entry which is preliminary data.</text>
</comment>
<feature type="compositionally biased region" description="Basic residues" evidence="1">
    <location>
        <begin position="1"/>
        <end position="24"/>
    </location>
</feature>
<dbReference type="AlphaFoldDB" id="A0AAD6V929"/>
<protein>
    <submittedName>
        <fullName evidence="2">Uncharacterized protein</fullName>
    </submittedName>
</protein>
<accession>A0AAD6V929</accession>
<keyword evidence="3" id="KW-1185">Reference proteome</keyword>
<dbReference type="PANTHER" id="PTHR23330">
    <property type="entry name" value="P300 TRANSCRIPTIONAL COFACTOR JMY-RELATED"/>
    <property type="match status" value="1"/>
</dbReference>
<feature type="compositionally biased region" description="Pro residues" evidence="1">
    <location>
        <begin position="78"/>
        <end position="91"/>
    </location>
</feature>
<dbReference type="EMBL" id="JARJCW010000040">
    <property type="protein sequence ID" value="KAJ7206291.1"/>
    <property type="molecule type" value="Genomic_DNA"/>
</dbReference>
<evidence type="ECO:0000313" key="2">
    <source>
        <dbReference type="EMBL" id="KAJ7206291.1"/>
    </source>
</evidence>
<dbReference type="PANTHER" id="PTHR23330:SF9">
    <property type="entry name" value="PROLINE-RICH PROTEIN 11"/>
    <property type="match status" value="1"/>
</dbReference>